<dbReference type="NCBIfam" id="NF010167">
    <property type="entry name" value="PRK13648.1"/>
    <property type="match status" value="2"/>
</dbReference>
<dbReference type="InterPro" id="IPR027417">
    <property type="entry name" value="P-loop_NTPase"/>
</dbReference>
<keyword evidence="9" id="KW-1185">Reference proteome</keyword>
<dbReference type="CDD" id="cd03225">
    <property type="entry name" value="ABC_cobalt_CbiO_domain1"/>
    <property type="match status" value="2"/>
</dbReference>
<evidence type="ECO:0000256" key="1">
    <source>
        <dbReference type="ARBA" id="ARBA00004236"/>
    </source>
</evidence>
<dbReference type="InterPro" id="IPR015856">
    <property type="entry name" value="ABC_transpr_CbiO/EcfA_su"/>
</dbReference>
<dbReference type="GO" id="GO:0043190">
    <property type="term" value="C:ATP-binding cassette (ABC) transporter complex"/>
    <property type="evidence" value="ECO:0007669"/>
    <property type="project" value="TreeGrafter"/>
</dbReference>
<dbReference type="GO" id="GO:0016887">
    <property type="term" value="F:ATP hydrolysis activity"/>
    <property type="evidence" value="ECO:0007669"/>
    <property type="project" value="InterPro"/>
</dbReference>
<feature type="domain" description="ABC transporter" evidence="7">
    <location>
        <begin position="319"/>
        <end position="554"/>
    </location>
</feature>
<evidence type="ECO:0000256" key="5">
    <source>
        <dbReference type="ARBA" id="ARBA00025157"/>
    </source>
</evidence>
<evidence type="ECO:0000256" key="6">
    <source>
        <dbReference type="SAM" id="MobiDB-lite"/>
    </source>
</evidence>
<feature type="domain" description="ABC transporter" evidence="7">
    <location>
        <begin position="6"/>
        <end position="244"/>
    </location>
</feature>
<dbReference type="PANTHER" id="PTHR43553">
    <property type="entry name" value="HEAVY METAL TRANSPORTER"/>
    <property type="match status" value="1"/>
</dbReference>
<evidence type="ECO:0000313" key="8">
    <source>
        <dbReference type="EMBL" id="RJX51992.1"/>
    </source>
</evidence>
<comment type="function">
    <text evidence="5">Probably part of an ABC transporter complex. Responsible for energy coupling to the transport system.</text>
</comment>
<dbReference type="SUPFAM" id="SSF52540">
    <property type="entry name" value="P-loop containing nucleoside triphosphate hydrolases"/>
    <property type="match status" value="2"/>
</dbReference>
<dbReference type="PROSITE" id="PS50893">
    <property type="entry name" value="ABC_TRANSPORTER_2"/>
    <property type="match status" value="2"/>
</dbReference>
<dbReference type="InterPro" id="IPR017871">
    <property type="entry name" value="ABC_transporter-like_CS"/>
</dbReference>
<dbReference type="InterPro" id="IPR003593">
    <property type="entry name" value="AAA+_ATPase"/>
</dbReference>
<dbReference type="InterPro" id="IPR050095">
    <property type="entry name" value="ECF_ABC_transporter_ATP-bd"/>
</dbReference>
<protein>
    <submittedName>
        <fullName evidence="8">ABC transporter ATP-binding protein</fullName>
    </submittedName>
</protein>
<name>A0A3A6QF05_9EURY</name>
<dbReference type="GO" id="GO:0042626">
    <property type="term" value="F:ATPase-coupled transmembrane transporter activity"/>
    <property type="evidence" value="ECO:0007669"/>
    <property type="project" value="TreeGrafter"/>
</dbReference>
<dbReference type="RefSeq" id="WP_120082780.1">
    <property type="nucleotide sequence ID" value="NZ_QMDW01000001.1"/>
</dbReference>
<feature type="region of interest" description="Disordered" evidence="6">
    <location>
        <begin position="585"/>
        <end position="614"/>
    </location>
</feature>
<dbReference type="PANTHER" id="PTHR43553:SF21">
    <property type="entry name" value="ABC TRANSPORTER ATP-BINDING PROTEIN MA_1418-RELATED"/>
    <property type="match status" value="1"/>
</dbReference>
<accession>A0A3A6QF05</accession>
<dbReference type="PROSITE" id="PS00211">
    <property type="entry name" value="ABC_TRANSPORTER_1"/>
    <property type="match status" value="1"/>
</dbReference>
<dbReference type="AlphaFoldDB" id="A0A3A6QF05"/>
<dbReference type="OrthoDB" id="35850at2157"/>
<dbReference type="EMBL" id="QMDW01000001">
    <property type="protein sequence ID" value="RJX51992.1"/>
    <property type="molecule type" value="Genomic_DNA"/>
</dbReference>
<dbReference type="SMART" id="SM00382">
    <property type="entry name" value="AAA"/>
    <property type="match status" value="2"/>
</dbReference>
<gene>
    <name evidence="8" type="ORF">DP106_01400</name>
</gene>
<evidence type="ECO:0000313" key="9">
    <source>
        <dbReference type="Proteomes" id="UP000281564"/>
    </source>
</evidence>
<reference evidence="8 9" key="1">
    <citation type="submission" date="2018-06" db="EMBL/GenBank/DDBJ databases">
        <title>Halonotius sp. F13-13 a new haloarchaeeon isolated from a solar saltern from Isla Cristina, Huelva, Spain.</title>
        <authorList>
            <person name="Duran-Viseras A."/>
            <person name="Sanchez-Porro C."/>
            <person name="Ventosa A."/>
        </authorList>
    </citation>
    <scope>NUCLEOTIDE SEQUENCE [LARGE SCALE GENOMIC DNA]</scope>
    <source>
        <strain evidence="8 9">CECT 7525</strain>
    </source>
</reference>
<dbReference type="Proteomes" id="UP000281564">
    <property type="component" value="Unassembled WGS sequence"/>
</dbReference>
<evidence type="ECO:0000256" key="3">
    <source>
        <dbReference type="ARBA" id="ARBA00022741"/>
    </source>
</evidence>
<keyword evidence="3" id="KW-0547">Nucleotide-binding</keyword>
<organism evidence="8 9">
    <name type="scientific">Halonotius pteroides</name>
    <dbReference type="NCBI Taxonomy" id="268735"/>
    <lineage>
        <taxon>Archaea</taxon>
        <taxon>Methanobacteriati</taxon>
        <taxon>Methanobacteriota</taxon>
        <taxon>Stenosarchaea group</taxon>
        <taxon>Halobacteria</taxon>
        <taxon>Halobacteriales</taxon>
        <taxon>Haloferacaceae</taxon>
        <taxon>Halonotius</taxon>
    </lineage>
</organism>
<keyword evidence="2" id="KW-0813">Transport</keyword>
<evidence type="ECO:0000256" key="4">
    <source>
        <dbReference type="ARBA" id="ARBA00022840"/>
    </source>
</evidence>
<comment type="subcellular location">
    <subcellularLocation>
        <location evidence="1">Cell membrane</location>
    </subcellularLocation>
</comment>
<dbReference type="InterPro" id="IPR003439">
    <property type="entry name" value="ABC_transporter-like_ATP-bd"/>
</dbReference>
<proteinExistence type="predicted"/>
<feature type="compositionally biased region" description="Basic and acidic residues" evidence="6">
    <location>
        <begin position="304"/>
        <end position="315"/>
    </location>
</feature>
<comment type="caution">
    <text evidence="8">The sequence shown here is derived from an EMBL/GenBank/DDBJ whole genome shotgun (WGS) entry which is preliminary data.</text>
</comment>
<feature type="compositionally biased region" description="Polar residues" evidence="6">
    <location>
        <begin position="601"/>
        <end position="614"/>
    </location>
</feature>
<feature type="region of interest" description="Disordered" evidence="6">
    <location>
        <begin position="280"/>
        <end position="316"/>
    </location>
</feature>
<dbReference type="GO" id="GO:0005524">
    <property type="term" value="F:ATP binding"/>
    <property type="evidence" value="ECO:0007669"/>
    <property type="project" value="UniProtKB-KW"/>
</dbReference>
<keyword evidence="4 8" id="KW-0067">ATP-binding</keyword>
<evidence type="ECO:0000259" key="7">
    <source>
        <dbReference type="PROSITE" id="PS50893"/>
    </source>
</evidence>
<dbReference type="Pfam" id="PF00005">
    <property type="entry name" value="ABC_tran"/>
    <property type="match status" value="2"/>
</dbReference>
<dbReference type="Gene3D" id="3.40.50.300">
    <property type="entry name" value="P-loop containing nucleotide triphosphate hydrolases"/>
    <property type="match status" value="2"/>
</dbReference>
<sequence>MSTHSIIVDDLTFEYPGGDESVLREADLRIDSGEFTAVVGGNGSGKTTLCKTFNGLIPHFFEGTFDGAVRVDGTDTRNADVGELSRTVGYVFQDFENQLVQETVRDDVEFAPLNYGFDDYEQRATNALEMVGLAELEDRFIWELSGGQQHLVALAGVLAMDPEFVVVDEPAAQLDPQNAREAYERLRWLHEKRDKTIIVIEHHSEFIAEYCDEMVLVSGGGVAWKEPAQVGLNRLDDLRAENIHPPQVTQIADAVPAGMATVSDGRYPVTVDEAETALWAESAPPDEQQPVATDGATESASRSRPSEEIAEDHTSEPVVTLRDVGHGYPTLREGYNQVLDGLDLDLYAGDRVALVGANGSGKSTLLRLLTGLESPDDGTVSVLGQETNNALPEELADDTVYIHQNPEEMFVEDTVRKDIGYYLKNRGADDVERRVEEILTYLDLEELADRDGRLMSLGQQRRASLGIGLATDPTVVLLDEPTGSLDLQSRREVTGILRKAESHVETVVIASHDLQLVAGWADRVIVLNEGDVLADAPPAAVFDDAELLAAADLRQPQVVALSDRLGFDTPVLTTDAMVEAIGMNTASDGTPAVGDDAASDTGMSNTTQTLGEEQ</sequence>
<evidence type="ECO:0000256" key="2">
    <source>
        <dbReference type="ARBA" id="ARBA00022448"/>
    </source>
</evidence>